<comment type="function">
    <text evidence="4">Catalyzes the reversible transfer of the terminal phosphate group between ATP and AMP. Plays an important role in cellular energy homeostasis and in adenine nucleotide metabolism.</text>
</comment>
<evidence type="ECO:0000259" key="7">
    <source>
        <dbReference type="Pfam" id="PF05191"/>
    </source>
</evidence>
<dbReference type="Gene3D" id="3.40.50.300">
    <property type="entry name" value="P-loop containing nucleotide triphosphate hydrolases"/>
    <property type="match status" value="1"/>
</dbReference>
<dbReference type="CDD" id="cd01428">
    <property type="entry name" value="ADK"/>
    <property type="match status" value="1"/>
</dbReference>
<keyword evidence="2 4" id="KW-0547">Nucleotide-binding</keyword>
<feature type="binding site" evidence="4">
    <location>
        <position position="127"/>
    </location>
    <ligand>
        <name>Zn(2+)</name>
        <dbReference type="ChEBI" id="CHEBI:29105"/>
        <note>structural</note>
    </ligand>
</feature>
<comment type="caution">
    <text evidence="4">Lacks conserved residue(s) required for the propagation of feature annotation.</text>
</comment>
<evidence type="ECO:0000256" key="6">
    <source>
        <dbReference type="RuleBase" id="RU003331"/>
    </source>
</evidence>
<dbReference type="EMBL" id="CP104013">
    <property type="protein sequence ID" value="UYP45159.1"/>
    <property type="molecule type" value="Genomic_DNA"/>
</dbReference>
<evidence type="ECO:0000256" key="4">
    <source>
        <dbReference type="HAMAP-Rule" id="MF_00235"/>
    </source>
</evidence>
<keyword evidence="1 4" id="KW-0808">Transferase</keyword>
<evidence type="ECO:0000313" key="9">
    <source>
        <dbReference type="Proteomes" id="UP001208689"/>
    </source>
</evidence>
<evidence type="ECO:0000256" key="1">
    <source>
        <dbReference type="ARBA" id="ARBA00022679"/>
    </source>
</evidence>
<feature type="binding site" evidence="4">
    <location>
        <position position="124"/>
    </location>
    <ligand>
        <name>ATP</name>
        <dbReference type="ChEBI" id="CHEBI:30616"/>
    </ligand>
</feature>
<feature type="binding site" evidence="4">
    <location>
        <position position="149"/>
    </location>
    <ligand>
        <name>Zn(2+)</name>
        <dbReference type="ChEBI" id="CHEBI:29105"/>
        <note>structural</note>
    </ligand>
</feature>
<comment type="pathway">
    <text evidence="4">Purine metabolism; AMP biosynthesis via salvage pathway; AMP from ADP: step 1/1.</text>
</comment>
<keyword evidence="4 6" id="KW-0067">ATP-binding</keyword>
<dbReference type="InterPro" id="IPR006259">
    <property type="entry name" value="Adenyl_kin_sub"/>
</dbReference>
<dbReference type="InterPro" id="IPR033690">
    <property type="entry name" value="Adenylat_kinase_CS"/>
</dbReference>
<keyword evidence="9" id="KW-1185">Reference proteome</keyword>
<feature type="binding site" evidence="4">
    <location>
        <position position="171"/>
    </location>
    <ligand>
        <name>AMP</name>
        <dbReference type="ChEBI" id="CHEBI:456215"/>
    </ligand>
</feature>
<feature type="binding site" evidence="4">
    <location>
        <position position="32"/>
    </location>
    <ligand>
        <name>AMP</name>
        <dbReference type="ChEBI" id="CHEBI:456215"/>
    </ligand>
</feature>
<feature type="binding site" evidence="4">
    <location>
        <position position="37"/>
    </location>
    <ligand>
        <name>AMP</name>
        <dbReference type="ChEBI" id="CHEBI:456215"/>
    </ligand>
</feature>
<sequence>MPNFVLFGAPGAGKGTLAGKIKKFSPIAHISTGDLFRYNIKEGTPIGKEAKSYIDAGKLVPDSVVIGMVKDRIALDDVKEHGFMLDGFPRTLDQAKALNEIAKLDVVVVLDIAKEDLKKRILGRWSCPKCGEIYNIYNDELKPKVEGKCDKCEDTNLTHRSDDNEETFEKRWNTYLSQSEEVINYYDKTEGLVGRVDGTRTMSYTEDELRKILKL</sequence>
<evidence type="ECO:0000313" key="8">
    <source>
        <dbReference type="EMBL" id="UYP45159.1"/>
    </source>
</evidence>
<name>A0ABY6HNS1_9ARCH</name>
<feature type="binding site" evidence="4">
    <location>
        <position position="130"/>
    </location>
    <ligand>
        <name>Zn(2+)</name>
        <dbReference type="ChEBI" id="CHEBI:29105"/>
        <note>structural</note>
    </ligand>
</feature>
<dbReference type="Proteomes" id="UP001208689">
    <property type="component" value="Chromosome"/>
</dbReference>
<feature type="binding site" evidence="4">
    <location>
        <position position="152"/>
    </location>
    <ligand>
        <name>Zn(2+)</name>
        <dbReference type="ChEBI" id="CHEBI:29105"/>
        <note>structural</note>
    </ligand>
</feature>
<dbReference type="NCBIfam" id="TIGR01351">
    <property type="entry name" value="adk"/>
    <property type="match status" value="1"/>
</dbReference>
<feature type="domain" description="Adenylate kinase active site lid" evidence="7">
    <location>
        <begin position="124"/>
        <end position="162"/>
    </location>
</feature>
<gene>
    <name evidence="4" type="primary">adk</name>
    <name evidence="8" type="ORF">NEF87_001444</name>
</gene>
<dbReference type="InterPro" id="IPR007862">
    <property type="entry name" value="Adenylate_kinase_lid-dom"/>
</dbReference>
<feature type="binding site" evidence="4">
    <location>
        <begin position="87"/>
        <end position="90"/>
    </location>
    <ligand>
        <name>AMP</name>
        <dbReference type="ChEBI" id="CHEBI:456215"/>
    </ligand>
</feature>
<dbReference type="InterPro" id="IPR036193">
    <property type="entry name" value="ADK_active_lid_dom_sf"/>
</dbReference>
<feature type="binding site" evidence="4">
    <location>
        <position position="94"/>
    </location>
    <ligand>
        <name>AMP</name>
        <dbReference type="ChEBI" id="CHEBI:456215"/>
    </ligand>
</feature>
<reference evidence="8" key="1">
    <citation type="submission" date="2022-09" db="EMBL/GenBank/DDBJ databases">
        <title>Actin cytoskeleton and complex cell architecture in an #Asgard archaeon.</title>
        <authorList>
            <person name="Ponce Toledo R.I."/>
            <person name="Schleper C."/>
            <person name="Rodrigues Oliveira T."/>
            <person name="Wollweber F."/>
            <person name="Xu J."/>
            <person name="Rittmann S."/>
            <person name="Klingl A."/>
            <person name="Pilhofer M."/>
        </authorList>
    </citation>
    <scope>NUCLEOTIDE SEQUENCE</scope>
    <source>
        <strain evidence="8">B-35</strain>
    </source>
</reference>
<dbReference type="InterPro" id="IPR000850">
    <property type="entry name" value="Adenylat/UMP-CMP_kin"/>
</dbReference>
<proteinExistence type="inferred from homology"/>
<dbReference type="InterPro" id="IPR027417">
    <property type="entry name" value="P-loop_NTPase"/>
</dbReference>
<dbReference type="HAMAP" id="MF_00235">
    <property type="entry name" value="Adenylate_kinase_Adk"/>
    <property type="match status" value="1"/>
</dbReference>
<feature type="binding site" evidence="4">
    <location>
        <begin position="58"/>
        <end position="60"/>
    </location>
    <ligand>
        <name>AMP</name>
        <dbReference type="ChEBI" id="CHEBI:456215"/>
    </ligand>
</feature>
<comment type="subcellular location">
    <subcellularLocation>
        <location evidence="4 6">Cytoplasm</location>
    </subcellularLocation>
</comment>
<dbReference type="EC" id="2.7.4.3" evidence="4 6"/>
<keyword evidence="4" id="KW-0862">Zinc</keyword>
<evidence type="ECO:0000256" key="5">
    <source>
        <dbReference type="RuleBase" id="RU003330"/>
    </source>
</evidence>
<keyword evidence="4" id="KW-0545">Nucleotide biosynthesis</keyword>
<keyword evidence="4" id="KW-0479">Metal-binding</keyword>
<organism evidence="8 9">
    <name type="scientific">Candidatus Lokiarchaeum ossiferum</name>
    <dbReference type="NCBI Taxonomy" id="2951803"/>
    <lineage>
        <taxon>Archaea</taxon>
        <taxon>Promethearchaeati</taxon>
        <taxon>Promethearchaeota</taxon>
        <taxon>Promethearchaeia</taxon>
        <taxon>Promethearchaeales</taxon>
        <taxon>Promethearchaeaceae</taxon>
        <taxon>Candidatus Lokiarchaeum</taxon>
    </lineage>
</organism>
<comment type="subunit">
    <text evidence="4 6">Monomer.</text>
</comment>
<dbReference type="Pfam" id="PF00406">
    <property type="entry name" value="ADK"/>
    <property type="match status" value="1"/>
</dbReference>
<keyword evidence="3 4" id="KW-0418">Kinase</keyword>
<evidence type="ECO:0000256" key="2">
    <source>
        <dbReference type="ARBA" id="ARBA00022741"/>
    </source>
</evidence>
<dbReference type="GO" id="GO:0004017">
    <property type="term" value="F:AMP kinase activity"/>
    <property type="evidence" value="ECO:0007669"/>
    <property type="project" value="UniProtKB-EC"/>
</dbReference>
<feature type="binding site" evidence="4">
    <location>
        <position position="200"/>
    </location>
    <ligand>
        <name>ATP</name>
        <dbReference type="ChEBI" id="CHEBI:30616"/>
    </ligand>
</feature>
<comment type="similarity">
    <text evidence="4 5">Belongs to the adenylate kinase family.</text>
</comment>
<dbReference type="PRINTS" id="PR00094">
    <property type="entry name" value="ADENYLTKNASE"/>
</dbReference>
<comment type="catalytic activity">
    <reaction evidence="4 6">
        <text>AMP + ATP = 2 ADP</text>
        <dbReference type="Rhea" id="RHEA:12973"/>
        <dbReference type="ChEBI" id="CHEBI:30616"/>
        <dbReference type="ChEBI" id="CHEBI:456215"/>
        <dbReference type="ChEBI" id="CHEBI:456216"/>
        <dbReference type="EC" id="2.7.4.3"/>
    </reaction>
</comment>
<dbReference type="SUPFAM" id="SSF57774">
    <property type="entry name" value="Microbial and mitochondrial ADK, insert 'zinc finger' domain"/>
    <property type="match status" value="1"/>
</dbReference>
<dbReference type="PANTHER" id="PTHR23359">
    <property type="entry name" value="NUCLEOTIDE KINASE"/>
    <property type="match status" value="1"/>
</dbReference>
<keyword evidence="4" id="KW-0963">Cytoplasm</keyword>
<accession>A0ABY6HNS1</accession>
<comment type="domain">
    <text evidence="4">Consists of three domains, a large central CORE domain and two small peripheral domains, NMPbind and LID, which undergo movements during catalysis. The LID domain closes over the site of phosphoryl transfer upon ATP binding. Assembling and dissambling the active center during each catalytic cycle provides an effective means to prevent ATP hydrolysis. Some bacteria have evolved a zinc-coordinating structure that stabilizes the LID domain.</text>
</comment>
<feature type="binding site" evidence="4">
    <location>
        <begin position="11"/>
        <end position="16"/>
    </location>
    <ligand>
        <name>ATP</name>
        <dbReference type="ChEBI" id="CHEBI:30616"/>
    </ligand>
</feature>
<dbReference type="Pfam" id="PF05191">
    <property type="entry name" value="ADK_lid"/>
    <property type="match status" value="1"/>
</dbReference>
<dbReference type="SUPFAM" id="SSF52540">
    <property type="entry name" value="P-loop containing nucleoside triphosphate hydrolases"/>
    <property type="match status" value="1"/>
</dbReference>
<dbReference type="PROSITE" id="PS00113">
    <property type="entry name" value="ADENYLATE_KINASE"/>
    <property type="match status" value="1"/>
</dbReference>
<feature type="binding site" evidence="4">
    <location>
        <begin position="133"/>
        <end position="134"/>
    </location>
    <ligand>
        <name>ATP</name>
        <dbReference type="ChEBI" id="CHEBI:30616"/>
    </ligand>
</feature>
<protein>
    <recommendedName>
        <fullName evidence="4 6">Adenylate kinase</fullName>
        <shortName evidence="4">AK</shortName>
        <ecNumber evidence="4 6">2.7.4.3</ecNumber>
    </recommendedName>
    <alternativeName>
        <fullName evidence="4">ATP-AMP transphosphorylase</fullName>
    </alternativeName>
    <alternativeName>
        <fullName evidence="4">ATP:AMP phosphotransferase</fullName>
    </alternativeName>
    <alternativeName>
        <fullName evidence="4">Adenylate monophosphate kinase</fullName>
    </alternativeName>
</protein>
<feature type="binding site" evidence="4">
    <location>
        <position position="160"/>
    </location>
    <ligand>
        <name>AMP</name>
        <dbReference type="ChEBI" id="CHEBI:456215"/>
    </ligand>
</feature>
<evidence type="ECO:0000256" key="3">
    <source>
        <dbReference type="ARBA" id="ARBA00022777"/>
    </source>
</evidence>
<feature type="region of interest" description="NMP" evidence="4">
    <location>
        <begin position="31"/>
        <end position="60"/>
    </location>
</feature>